<dbReference type="GO" id="GO:0009244">
    <property type="term" value="P:lipopolysaccharide core region biosynthetic process"/>
    <property type="evidence" value="ECO:0007669"/>
    <property type="project" value="TreeGrafter"/>
</dbReference>
<gene>
    <name evidence="3" type="ORF">D3869_32460</name>
</gene>
<evidence type="ECO:0000313" key="4">
    <source>
        <dbReference type="Proteomes" id="UP000298693"/>
    </source>
</evidence>
<keyword evidence="3" id="KW-0614">Plasmid</keyword>
<dbReference type="CDD" id="cd03789">
    <property type="entry name" value="GT9_LPS_heptosyltransferase"/>
    <property type="match status" value="1"/>
</dbReference>
<dbReference type="PANTHER" id="PTHR30160">
    <property type="entry name" value="TETRAACYLDISACCHARIDE 4'-KINASE-RELATED"/>
    <property type="match status" value="1"/>
</dbReference>
<dbReference type="GO" id="GO:0005829">
    <property type="term" value="C:cytosol"/>
    <property type="evidence" value="ECO:0007669"/>
    <property type="project" value="TreeGrafter"/>
</dbReference>
<evidence type="ECO:0000313" key="3">
    <source>
        <dbReference type="EMBL" id="QCO19956.1"/>
    </source>
</evidence>
<dbReference type="AlphaFoldDB" id="A0A4D8RHE5"/>
<dbReference type="GO" id="GO:0008713">
    <property type="term" value="F:ADP-heptose-lipopolysaccharide heptosyltransferase activity"/>
    <property type="evidence" value="ECO:0007669"/>
    <property type="project" value="TreeGrafter"/>
</dbReference>
<sequence length="354" mass="38498">MNVAIIKPDHIGDLVLSSAAIRAIMRRHPNATLFIAGKNRSLARHLFGDVAIETIDFPHLTKADTSQGGYPDLRGFDMVAFLRSDGILNTQWASLRCRRFVLPVDTHDDHQSIIDFGVASALVGHYDIEEAFYADRLERVRAKASRFPGKVGFSIGSGFHANSWPPGHWIALGRKLRDAGIGVSVISGPAEAGLARFLLRQIGLDPVRDLILGGKDFADFLGRVDELDWVVASDGGTGHLCSLVCPTLSVFGPSPFRRYAPFGTWARLLTMNLDCSPCCQYSARLVNGCLTTECVTGINAQVVMDALRFPHSTGMVGSSLEVAPGCQLYLGVSHLDHRSKIESRLLENGVHHAA</sequence>
<organism evidence="3 4">
    <name type="scientific">Azospirillum brasilense</name>
    <dbReference type="NCBI Taxonomy" id="192"/>
    <lineage>
        <taxon>Bacteria</taxon>
        <taxon>Pseudomonadati</taxon>
        <taxon>Pseudomonadota</taxon>
        <taxon>Alphaproteobacteria</taxon>
        <taxon>Rhodospirillales</taxon>
        <taxon>Azospirillaceae</taxon>
        <taxon>Azospirillum</taxon>
    </lineage>
</organism>
<reference evidence="3 4" key="1">
    <citation type="submission" date="2018-09" db="EMBL/GenBank/DDBJ databases">
        <title>Whole genome based analysis of evolution and adaptive divergence in Indian and Brazilian strains of Azospirillum brasilense.</title>
        <authorList>
            <person name="Singh C."/>
            <person name="Tripathi A.K."/>
        </authorList>
    </citation>
    <scope>NUCLEOTIDE SEQUENCE [LARGE SCALE GENOMIC DNA]</scope>
    <source>
        <strain evidence="3 4">MTCC4039</strain>
        <plasmid evidence="3 4">p5</plasmid>
    </source>
</reference>
<proteinExistence type="predicted"/>
<evidence type="ECO:0000256" key="2">
    <source>
        <dbReference type="ARBA" id="ARBA00022679"/>
    </source>
</evidence>
<dbReference type="Gene3D" id="3.40.50.2000">
    <property type="entry name" value="Glycogen Phosphorylase B"/>
    <property type="match status" value="2"/>
</dbReference>
<accession>A0A4D8RHE5</accession>
<dbReference type="InterPro" id="IPR002201">
    <property type="entry name" value="Glyco_trans_9"/>
</dbReference>
<dbReference type="EMBL" id="CP032350">
    <property type="protein sequence ID" value="QCO19956.1"/>
    <property type="molecule type" value="Genomic_DNA"/>
</dbReference>
<dbReference type="InterPro" id="IPR051199">
    <property type="entry name" value="LPS_LOS_Heptosyltrfase"/>
</dbReference>
<dbReference type="SUPFAM" id="SSF53756">
    <property type="entry name" value="UDP-Glycosyltransferase/glycogen phosphorylase"/>
    <property type="match status" value="1"/>
</dbReference>
<dbReference type="RefSeq" id="WP_137143744.1">
    <property type="nucleotide sequence ID" value="NZ_CP032350.1"/>
</dbReference>
<geneLocation type="plasmid" evidence="3">
    <name>p5</name>
</geneLocation>
<name>A0A4D8RHE5_AZOBR</name>
<dbReference type="Proteomes" id="UP000298693">
    <property type="component" value="Plasmid p5"/>
</dbReference>
<keyword evidence="1" id="KW-0328">Glycosyltransferase</keyword>
<dbReference type="Pfam" id="PF01075">
    <property type="entry name" value="Glyco_transf_9"/>
    <property type="match status" value="1"/>
</dbReference>
<evidence type="ECO:0000256" key="1">
    <source>
        <dbReference type="ARBA" id="ARBA00022676"/>
    </source>
</evidence>
<keyword evidence="2 3" id="KW-0808">Transferase</keyword>
<protein>
    <submittedName>
        <fullName evidence="3">Glycosyltransferase family 9 protein</fullName>
    </submittedName>
</protein>